<organism evidence="2 3">
    <name type="scientific">Pseudomonas petrae</name>
    <dbReference type="NCBI Taxonomy" id="2912190"/>
    <lineage>
        <taxon>Bacteria</taxon>
        <taxon>Pseudomonadati</taxon>
        <taxon>Pseudomonadota</taxon>
        <taxon>Gammaproteobacteria</taxon>
        <taxon>Pseudomonadales</taxon>
        <taxon>Pseudomonadaceae</taxon>
        <taxon>Pseudomonas</taxon>
    </lineage>
</organism>
<evidence type="ECO:0000313" key="3">
    <source>
        <dbReference type="Proteomes" id="UP001162905"/>
    </source>
</evidence>
<dbReference type="Proteomes" id="UP001162905">
    <property type="component" value="Unassembled WGS sequence"/>
</dbReference>
<reference evidence="2" key="1">
    <citation type="submission" date="2022-01" db="EMBL/GenBank/DDBJ databases">
        <title>Pseudomonas sp. nov. isolated from Antarctic regolith.</title>
        <authorList>
            <person name="Novakova D."/>
            <person name="Sedlar K."/>
        </authorList>
    </citation>
    <scope>NUCLEOTIDE SEQUENCE</scope>
    <source>
        <strain evidence="2">P2647</strain>
    </source>
</reference>
<dbReference type="Pfam" id="PF17803">
    <property type="entry name" value="Cadherin_4"/>
    <property type="match status" value="3"/>
</dbReference>
<dbReference type="RefSeq" id="WP_237255080.1">
    <property type="nucleotide sequence ID" value="NZ_JAKJXH010000088.1"/>
</dbReference>
<feature type="non-terminal residue" evidence="2">
    <location>
        <position position="1"/>
    </location>
</feature>
<proteinExistence type="predicted"/>
<feature type="domain" description="RapA2 cadherin-like" evidence="1">
    <location>
        <begin position="592"/>
        <end position="651"/>
    </location>
</feature>
<dbReference type="InterPro" id="IPR040853">
    <property type="entry name" value="RapA2_cadherin-like"/>
</dbReference>
<feature type="domain" description="RapA2 cadherin-like" evidence="1">
    <location>
        <begin position="107"/>
        <end position="168"/>
    </location>
</feature>
<sequence length="692" mass="70325">PIVTVTNAQGAEDSAIKISVGAALVDTDGSESLSGLTVGGIPVGAVLTDGKNSYTSIPTGDGKVVIDGWDLTKLTLTPPADFNGPIILQVSSTSTELTGQKATTTESLTVNVAPVNDAPVVNAASGAGNEDTTIAVKLSGADVDGTIDHFNLVNAPAHGTFYSDAAGTQPLTNLSNIAASNNGATIYFKPDANWAGDTNFTYTAVDNQNLPAGTPATGTINVTPVADAPIVTVTNAQGAEDSAIKISVGAALVDTDGSESLSGLTVGGIPVGAVLTDGKNSYTSIPTGDGKVVIDGWDLTKLTLTPPADFNGPITLQVSSTSTELTGQKATTTESLTVNVAPVNDAPVVNTATGNGSEDTLVAVKLTGSDVDGTIDHFNLVNTPANGTFYSDAAGTQPLTNLNDITATNNGATIYFKPDANWNGSTPFTYTAVDNQGLASTTPATGTITVTPVNDAPVVNFGSITYTENGAPIAIVKDFSIADVDSTQLSSAKITLTGIQAEDLVVSQYYKGGTSGVTDLGITYNLSNDANGNIVIDLTGKASVANYETLIKSITYADNSENPSTAPRGVTIAVTDADANGTNNLTVVHDSQINVISVNDAPVTKPASATGDEDNTVAVKLTGTDVDGTIDHFNLVNLGQHGTFYADAAGTQALDSTSVIKATGNSATVYFKPDGDWSGSTKFTYTAVDNQG</sequence>
<dbReference type="NCBIfam" id="NF012211">
    <property type="entry name" value="tand_rpt_95"/>
    <property type="match status" value="2"/>
</dbReference>
<feature type="domain" description="RapA2 cadherin-like" evidence="1">
    <location>
        <begin position="335"/>
        <end position="396"/>
    </location>
</feature>
<keyword evidence="3" id="KW-1185">Reference proteome</keyword>
<evidence type="ECO:0000259" key="1">
    <source>
        <dbReference type="Pfam" id="PF17803"/>
    </source>
</evidence>
<feature type="non-terminal residue" evidence="2">
    <location>
        <position position="692"/>
    </location>
</feature>
<gene>
    <name evidence="2" type="ORF">L4G47_26850</name>
</gene>
<name>A0ABS9IDJ9_9PSED</name>
<comment type="caution">
    <text evidence="2">The sequence shown here is derived from an EMBL/GenBank/DDBJ whole genome shotgun (WGS) entry which is preliminary data.</text>
</comment>
<evidence type="ECO:0000313" key="2">
    <source>
        <dbReference type="EMBL" id="MCF7545802.1"/>
    </source>
</evidence>
<dbReference type="EMBL" id="JAKJXH010000088">
    <property type="protein sequence ID" value="MCF7545802.1"/>
    <property type="molecule type" value="Genomic_DNA"/>
</dbReference>
<protein>
    <submittedName>
        <fullName evidence="2">Ig-like domain-containing protein</fullName>
    </submittedName>
</protein>
<accession>A0ABS9IDJ9</accession>